<keyword evidence="2" id="KW-1185">Reference proteome</keyword>
<reference evidence="1 2" key="1">
    <citation type="journal article" date="2014" name="Appl. Environ. Microbiol.">
        <title>Insights into the Microbial Degradation of Rubber and Gutta-Percha by Analysis of the Complete Genome of Nocardia nova SH22a.</title>
        <authorList>
            <person name="Luo Q."/>
            <person name="Hiessl S."/>
            <person name="Poehlein A."/>
            <person name="Daniel R."/>
            <person name="Steinbuchel A."/>
        </authorList>
    </citation>
    <scope>NUCLEOTIDE SEQUENCE [LARGE SCALE GENOMIC DNA]</scope>
    <source>
        <strain evidence="1">SH22a</strain>
    </source>
</reference>
<gene>
    <name evidence="1" type="ORF">NONO_c38170</name>
</gene>
<protein>
    <submittedName>
        <fullName evidence="1">Uncharacterized protein</fullName>
    </submittedName>
</protein>
<evidence type="ECO:0000313" key="1">
    <source>
        <dbReference type="EMBL" id="AHH18601.1"/>
    </source>
</evidence>
<proteinExistence type="predicted"/>
<dbReference type="Proteomes" id="UP000019150">
    <property type="component" value="Chromosome"/>
</dbReference>
<accession>W5TMY3</accession>
<organism evidence="1 2">
    <name type="scientific">Nocardia nova SH22a</name>
    <dbReference type="NCBI Taxonomy" id="1415166"/>
    <lineage>
        <taxon>Bacteria</taxon>
        <taxon>Bacillati</taxon>
        <taxon>Actinomycetota</taxon>
        <taxon>Actinomycetes</taxon>
        <taxon>Mycobacteriales</taxon>
        <taxon>Nocardiaceae</taxon>
        <taxon>Nocardia</taxon>
    </lineage>
</organism>
<dbReference type="EMBL" id="CP006850">
    <property type="protein sequence ID" value="AHH18601.1"/>
    <property type="molecule type" value="Genomic_DNA"/>
</dbReference>
<name>W5TMY3_9NOCA</name>
<dbReference type="KEGG" id="nno:NONO_c38170"/>
<dbReference type="AlphaFoldDB" id="W5TMY3"/>
<dbReference type="PATRIC" id="fig|1415166.3.peg.3916"/>
<evidence type="ECO:0000313" key="2">
    <source>
        <dbReference type="Proteomes" id="UP000019150"/>
    </source>
</evidence>
<dbReference type="STRING" id="1415166.NONO_c38170"/>
<dbReference type="HOGENOM" id="CLU_2667431_0_0_11"/>
<sequence>MFSHARRPFDTDVQVRIWLGGMPFDFCATQAAARAFCSEWQLKRWEAVEMPTRPLCDVRLLPRLPCEQLFGDPTA</sequence>